<dbReference type="GeneID" id="13062103"/>
<feature type="transmembrane region" description="Helical" evidence="1">
    <location>
        <begin position="293"/>
        <end position="317"/>
    </location>
</feature>
<dbReference type="OrthoDB" id="19126at2157"/>
<organism evidence="2 3">
    <name type="scientific">Desulfurococcus amylolyticus DSM 16532</name>
    <dbReference type="NCBI Taxonomy" id="768672"/>
    <lineage>
        <taxon>Archaea</taxon>
        <taxon>Thermoproteota</taxon>
        <taxon>Thermoprotei</taxon>
        <taxon>Desulfurococcales</taxon>
        <taxon>Desulfurococcaceae</taxon>
        <taxon>Desulfurococcus</taxon>
    </lineage>
</organism>
<name>I3XQV0_DESAM</name>
<sequence length="419" mass="44493" precursor="true">MTLKPLVIREIKNFLKNPAFIASIIILVMFYASLGSIMRSGIESAVKETLSISIGIVKEEDTELVNRLISMLSQYTNGSIGIYQSLEEAVDKTGVAIVIPRGFTENVTQSGGIILLKGGVKIDNLSPITGQARISMLQGIASIISDMLPAATGILYNISIPPSRPVMVESYVRIYDKTLTANEFNSFMTMFSIIPVVIGIIVGINATYAAQATAIEKVEKAFEMLLAQPIPRRSVVIAKIIGSVTASVIMGAAYMIALLLMLVSAIPAGTALGNQSSINLIESVISIGGSGNILVSILVIILGLIYSGAIGVIIGAVVADERIAGALSTPIILLFMGVGFATIYMGMPLNMATSILSGLTITSIPLVLINASLSGQYIYAWISISIAITVSILLMVIAILVFNRDIVILGLRISLRKRE</sequence>
<keyword evidence="1" id="KW-0472">Membrane</keyword>
<dbReference type="Pfam" id="PF12679">
    <property type="entry name" value="ABC2_membrane_2"/>
    <property type="match status" value="1"/>
</dbReference>
<keyword evidence="1" id="KW-0812">Transmembrane</keyword>
<dbReference type="RefSeq" id="WP_014767225.1">
    <property type="nucleotide sequence ID" value="NC_018001.1"/>
</dbReference>
<protein>
    <submittedName>
        <fullName evidence="2">ABC-type Na+ efflux pump, permease</fullName>
    </submittedName>
</protein>
<evidence type="ECO:0000313" key="3">
    <source>
        <dbReference type="Proteomes" id="UP000006175"/>
    </source>
</evidence>
<feature type="transmembrane region" description="Helical" evidence="1">
    <location>
        <begin position="378"/>
        <end position="402"/>
    </location>
</feature>
<dbReference type="Proteomes" id="UP000006175">
    <property type="component" value="Chromosome"/>
</dbReference>
<keyword evidence="3" id="KW-1185">Reference proteome</keyword>
<dbReference type="eggNOG" id="arCOG01462">
    <property type="taxonomic scope" value="Archaea"/>
</dbReference>
<dbReference type="HOGENOM" id="CLU_654892_0_0_2"/>
<dbReference type="EMBL" id="CP003321">
    <property type="protein sequence ID" value="AFL66324.1"/>
    <property type="molecule type" value="Genomic_DNA"/>
</dbReference>
<evidence type="ECO:0000256" key="1">
    <source>
        <dbReference type="SAM" id="Phobius"/>
    </source>
</evidence>
<proteinExistence type="predicted"/>
<dbReference type="GO" id="GO:0140359">
    <property type="term" value="F:ABC-type transporter activity"/>
    <property type="evidence" value="ECO:0007669"/>
    <property type="project" value="InterPro"/>
</dbReference>
<keyword evidence="1" id="KW-1133">Transmembrane helix</keyword>
<accession>I3XQV0</accession>
<feature type="transmembrane region" description="Helical" evidence="1">
    <location>
        <begin position="20"/>
        <end position="38"/>
    </location>
</feature>
<feature type="transmembrane region" description="Helical" evidence="1">
    <location>
        <begin position="351"/>
        <end position="372"/>
    </location>
</feature>
<dbReference type="PANTHER" id="PTHR43471">
    <property type="entry name" value="ABC TRANSPORTER PERMEASE"/>
    <property type="match status" value="1"/>
</dbReference>
<dbReference type="GO" id="GO:0016020">
    <property type="term" value="C:membrane"/>
    <property type="evidence" value="ECO:0007669"/>
    <property type="project" value="UniProtKB-SubCell"/>
</dbReference>
<evidence type="ECO:0000313" key="2">
    <source>
        <dbReference type="EMBL" id="AFL66324.1"/>
    </source>
</evidence>
<dbReference type="AlphaFoldDB" id="I3XQV0"/>
<gene>
    <name evidence="2" type="ORF">Desfe_0414</name>
</gene>
<reference evidence="2 3" key="1">
    <citation type="journal article" date="2012" name="J. Bacteriol.">
        <title>Complete Genome Sequence of Desulfurococcus fermentans, a Hyperthermophilic Cellulolytic Crenarchaeon Isolated from a Freshwater Hot Spring in Kamchatka, Russia.</title>
        <authorList>
            <person name="Susanti D."/>
            <person name="Johnson E.F."/>
            <person name="Rodriguez J.R."/>
            <person name="Anderson I."/>
            <person name="Perevalova A.A."/>
            <person name="Kyrpides N."/>
            <person name="Lucas S."/>
            <person name="Han J."/>
            <person name="Lapidus A."/>
            <person name="Cheng J.F."/>
            <person name="Goodwin L."/>
            <person name="Pitluck S."/>
            <person name="Mavrommatis K."/>
            <person name="Peters L."/>
            <person name="Land M.L."/>
            <person name="Hauser L."/>
            <person name="Gopalan V."/>
            <person name="Chan P.P."/>
            <person name="Lowe T.M."/>
            <person name="Atomi H."/>
            <person name="Bonch-Osmolovskaya E.A."/>
            <person name="Woyke T."/>
            <person name="Mukhopadhyay B."/>
        </authorList>
    </citation>
    <scope>NUCLEOTIDE SEQUENCE [LARGE SCALE GENOMIC DNA]</scope>
    <source>
        <strain evidence="2 3">DSM 16532</strain>
    </source>
</reference>
<dbReference type="KEGG" id="dfd:Desfe_0414"/>
<feature type="transmembrane region" description="Helical" evidence="1">
    <location>
        <begin position="323"/>
        <end position="344"/>
    </location>
</feature>
<feature type="transmembrane region" description="Helical" evidence="1">
    <location>
        <begin position="187"/>
        <end position="210"/>
    </location>
</feature>